<dbReference type="SUPFAM" id="SSF48452">
    <property type="entry name" value="TPR-like"/>
    <property type="match status" value="3"/>
</dbReference>
<feature type="region of interest" description="Disordered" evidence="3">
    <location>
        <begin position="654"/>
        <end position="730"/>
    </location>
</feature>
<dbReference type="Gene3D" id="1.25.40.10">
    <property type="entry name" value="Tetratricopeptide repeat domain"/>
    <property type="match status" value="4"/>
</dbReference>
<evidence type="ECO:0000256" key="2">
    <source>
        <dbReference type="ARBA" id="ARBA00022803"/>
    </source>
</evidence>
<keyword evidence="4" id="KW-0812">Transmembrane</keyword>
<keyword evidence="2" id="KW-0802">TPR repeat</keyword>
<dbReference type="InterPro" id="IPR051685">
    <property type="entry name" value="Ycf3/AcsC/BcsC/TPR_MFPF"/>
</dbReference>
<keyword evidence="4" id="KW-0472">Membrane</keyword>
<reference evidence="6" key="1">
    <citation type="submission" date="2020-10" db="EMBL/GenBank/DDBJ databases">
        <title>Genome sequence of the unusual species of purple photosynthetic bacteria, Phaeovibrio sulfidiphilus DSM 23193, type strain.</title>
        <authorList>
            <person name="Kyndt J.A."/>
            <person name="Meyer T.E."/>
        </authorList>
    </citation>
    <scope>NUCLEOTIDE SEQUENCE</scope>
    <source>
        <strain evidence="6">DSM 23193</strain>
    </source>
</reference>
<keyword evidence="1" id="KW-0677">Repeat</keyword>
<evidence type="ECO:0000313" key="6">
    <source>
        <dbReference type="EMBL" id="MBE1236856.1"/>
    </source>
</evidence>
<evidence type="ECO:0000256" key="3">
    <source>
        <dbReference type="SAM" id="MobiDB-lite"/>
    </source>
</evidence>
<dbReference type="PANTHER" id="PTHR44943:SF8">
    <property type="entry name" value="TPR REPEAT-CONTAINING PROTEIN MJ0263"/>
    <property type="match status" value="1"/>
</dbReference>
<dbReference type="GO" id="GO:1901515">
    <property type="term" value="F:poly-beta-1,6-N-acetyl-D-glucosamine transmembrane transporter activity"/>
    <property type="evidence" value="ECO:0007669"/>
    <property type="project" value="InterPro"/>
</dbReference>
<protein>
    <submittedName>
        <fullName evidence="6">Poly-beta-1,6 N-acetyl-D-glucosamine export porin PgaA</fullName>
    </submittedName>
</protein>
<feature type="transmembrane region" description="Helical" evidence="4">
    <location>
        <begin position="12"/>
        <end position="32"/>
    </location>
</feature>
<proteinExistence type="predicted"/>
<dbReference type="SMART" id="SM00028">
    <property type="entry name" value="TPR"/>
    <property type="match status" value="3"/>
</dbReference>
<evidence type="ECO:0000256" key="4">
    <source>
        <dbReference type="SAM" id="Phobius"/>
    </source>
</evidence>
<feature type="compositionally biased region" description="Low complexity" evidence="3">
    <location>
        <begin position="654"/>
        <end position="669"/>
    </location>
</feature>
<evidence type="ECO:0000313" key="7">
    <source>
        <dbReference type="Proteomes" id="UP000631034"/>
    </source>
</evidence>
<dbReference type="InterPro" id="IPR019734">
    <property type="entry name" value="TPR_rpt"/>
</dbReference>
<dbReference type="PANTHER" id="PTHR44943">
    <property type="entry name" value="CELLULOSE SYNTHASE OPERON PROTEIN C"/>
    <property type="match status" value="1"/>
</dbReference>
<evidence type="ECO:0000259" key="5">
    <source>
        <dbReference type="Pfam" id="PF21197"/>
    </source>
</evidence>
<name>A0A8J7CVY2_9PROT</name>
<feature type="domain" description="PgaA membrane beta barrel" evidence="5">
    <location>
        <begin position="1230"/>
        <end position="1525"/>
    </location>
</feature>
<comment type="caution">
    <text evidence="6">The sequence shown here is derived from an EMBL/GenBank/DDBJ whole genome shotgun (WGS) entry which is preliminary data.</text>
</comment>
<keyword evidence="7" id="KW-1185">Reference proteome</keyword>
<keyword evidence="4" id="KW-1133">Transmembrane helix</keyword>
<evidence type="ECO:0000256" key="1">
    <source>
        <dbReference type="ARBA" id="ARBA00022737"/>
    </source>
</evidence>
<feature type="compositionally biased region" description="Low complexity" evidence="3">
    <location>
        <begin position="546"/>
        <end position="560"/>
    </location>
</feature>
<dbReference type="InterPro" id="IPR011990">
    <property type="entry name" value="TPR-like_helical_dom_sf"/>
</dbReference>
<dbReference type="NCBIfam" id="TIGR03939">
    <property type="entry name" value="PGA_TPR_OMP"/>
    <property type="match status" value="1"/>
</dbReference>
<feature type="region of interest" description="Disordered" evidence="3">
    <location>
        <begin position="468"/>
        <end position="604"/>
    </location>
</feature>
<dbReference type="EMBL" id="JACZHT010000002">
    <property type="protein sequence ID" value="MBE1236856.1"/>
    <property type="molecule type" value="Genomic_DNA"/>
</dbReference>
<dbReference type="RefSeq" id="WP_192533855.1">
    <property type="nucleotide sequence ID" value="NZ_JACZHT010000002.1"/>
</dbReference>
<gene>
    <name evidence="6" type="primary">pgaA</name>
    <name evidence="6" type="ORF">IHV25_04235</name>
</gene>
<organism evidence="6 7">
    <name type="scientific">Phaeovibrio sulfidiphilus</name>
    <dbReference type="NCBI Taxonomy" id="1220600"/>
    <lineage>
        <taxon>Bacteria</taxon>
        <taxon>Pseudomonadati</taxon>
        <taxon>Pseudomonadota</taxon>
        <taxon>Alphaproteobacteria</taxon>
        <taxon>Rhodospirillales</taxon>
        <taxon>Rhodospirillaceae</taxon>
        <taxon>Phaeovibrio</taxon>
    </lineage>
</organism>
<sequence length="1525" mass="168219">MEPEPRRRNGWLTVGVLILMILGSVGGFAYILQNWQPLVMSIEGEDISYDEVVLRAREGDVRPALEYFRQLEARKMIGPAQASDWIQVLSWAQKYREAVGLYEFYRAMYDLPVEGQVAAARSYRKLGEYDEALTVWELLRQVDRDSEIYLLEQIGTMADAGHHEEALARAKAYEAVSPGLEAREILAYVEERSTTSQTRRDDGQDPMAAMDRFREFERSGYPLTRDNVADWIRYAHWSGQDREAVEVYERFRTTPIPLDGKVAAARSFRVLGEYGRSLALWDEIRRAEPDDEDYAVNQIATLVDAGYWQEALPLARAASRIFPGRDTRDLLVYAERARYDALITLARDGNHAPALDHFRAMALAGLPFTGGQVSDWIRIANWAGNDREAAGVQEHYGPDHELDPQALAAAARSLRNLKKWPESLALWEQALKEDPGNTAWQKARIATLADAGRVGEAAAALKALNERGTTPDAELEDYVSRRAGRPGSGAAPADPREPRGQAGAPRDPVAVSPRGDARPDPQPDPDPAPKPDAGSGVRGDSPSGPVARTVAGATADTAADPPDDTEADRAADKAPGGRAGRGGPDSGDRATEAPGAPQARAPGSAAVLSAGGVPVAVRAPASRTAPSRVAPSAPGGSVPAAVPVSASVSAPAAAPGASRVSAPGSARVAPSPPFPQVARAPAPAAVQPSEPAPVGGRGVATGAATGTGTQTGTHPGTAPRAEARDYGAPPQGVGYDDLVRMARDGRHAPVLAWLADAARKGPLPDAKIADWVVIAGWAGDGQTVRDVYGRYRDRPLPAGAHAAAARAFRDAREWTPALAAWQAAMRKAPNDRGLRMGYIYTLADAGQDDRALPMALDMVKKKPDALSYAVLAYVHRSAYHNFGVISRLFDSFEAATKANELDPNIRDVQQIYVGSMQMNRLAAPAFIESGRPPHAIDAASRRQLMSDVAAELVRLPGSSIESERFHTADKALVLYDRMFQQWAGRPEARDLLIAVRQDYIGALHNRMYMKEATDEYEALVAEGVTVNDQVLFWVAGAYLYQKLPEKAVPLYEALASRGPKALGEERYFEANVGLFNALSENNQHYRAREVAEAFRDHYRPFYTPKGSGVEIPNNEWFLAQEVWGASLQSSDYLPEAQAFYETLLQTAPTSQGLRTSLAAVYSARGWPRRAEEELKIAESLEPTNLGVLVQQGRTALELQEWDQFEQIASDVITRYPESLEAQRLDRLRAVHHMAELRVTGYRGLYSDSPSPVTGTNDWGFDTVLYSPPLYDNWRVFGGGGYRRGKFQEGYAYQRTLRAGVEYRTRDNWLELELSHHDYKAGDTFAFRASAWHDFNDHWRVGFTGETLAARTPLRALNSNIEAGGFDTWVRWYDSERREWTLGAAPLWFTDGNFRMDYALAGKERLITDPYFTLDLRPDISFSHNSHTNVPYWSPKMDFGATPGLDARHVLYRRYQTIWSHNLAGGIGPYWQKGHGWDWSAFVTYGHRVEWNDVLDAGAYVTYRNRPYDGVREQEVQGTFDLRYRF</sequence>
<dbReference type="InterPro" id="IPR023870">
    <property type="entry name" value="PGA_export_porin_PgaA"/>
</dbReference>
<accession>A0A8J7CVY2</accession>
<dbReference type="Proteomes" id="UP000631034">
    <property type="component" value="Unassembled WGS sequence"/>
</dbReference>
<feature type="compositionally biased region" description="Low complexity" evidence="3">
    <location>
        <begin position="676"/>
        <end position="719"/>
    </location>
</feature>
<dbReference type="Pfam" id="PF21197">
    <property type="entry name" value="PgaA_barrel"/>
    <property type="match status" value="1"/>
</dbReference>
<dbReference type="InterPro" id="IPR049003">
    <property type="entry name" value="PgaA_barrel"/>
</dbReference>